<evidence type="ECO:0000256" key="5">
    <source>
        <dbReference type="ARBA" id="ARBA00017575"/>
    </source>
</evidence>
<keyword evidence="10 22" id="KW-0812">Transmembrane</keyword>
<evidence type="ECO:0000256" key="12">
    <source>
        <dbReference type="ARBA" id="ARBA00022741"/>
    </source>
</evidence>
<evidence type="ECO:0000256" key="21">
    <source>
        <dbReference type="ARBA" id="ARBA00031546"/>
    </source>
</evidence>
<keyword evidence="19" id="KW-0594">Phospholipid biosynthesis</keyword>
<evidence type="ECO:0000256" key="11">
    <source>
        <dbReference type="ARBA" id="ARBA00022723"/>
    </source>
</evidence>
<evidence type="ECO:0000256" key="6">
    <source>
        <dbReference type="ARBA" id="ARBA00022475"/>
    </source>
</evidence>
<feature type="transmembrane region" description="Helical" evidence="22">
    <location>
        <begin position="59"/>
        <end position="82"/>
    </location>
</feature>
<dbReference type="CDD" id="cd14264">
    <property type="entry name" value="DAGK_IM"/>
    <property type="match status" value="1"/>
</dbReference>
<dbReference type="Pfam" id="PF01219">
    <property type="entry name" value="DAGK_prokar"/>
    <property type="match status" value="1"/>
</dbReference>
<keyword evidence="20" id="KW-1208">Phospholipid metabolism</keyword>
<keyword evidence="15" id="KW-0460">Magnesium</keyword>
<evidence type="ECO:0000256" key="13">
    <source>
        <dbReference type="ARBA" id="ARBA00022777"/>
    </source>
</evidence>
<keyword evidence="14" id="KW-0067">ATP-binding</keyword>
<comment type="similarity">
    <text evidence="3">Belongs to the bacterial diacylglycerol kinase family.</text>
</comment>
<evidence type="ECO:0000256" key="7">
    <source>
        <dbReference type="ARBA" id="ARBA00022516"/>
    </source>
</evidence>
<evidence type="ECO:0000256" key="2">
    <source>
        <dbReference type="ARBA" id="ARBA00004429"/>
    </source>
</evidence>
<evidence type="ECO:0000256" key="1">
    <source>
        <dbReference type="ARBA" id="ARBA00001946"/>
    </source>
</evidence>
<dbReference type="InterPro" id="IPR000829">
    <property type="entry name" value="DAGK"/>
</dbReference>
<evidence type="ECO:0000256" key="4">
    <source>
        <dbReference type="ARBA" id="ARBA00012133"/>
    </source>
</evidence>
<evidence type="ECO:0000256" key="15">
    <source>
        <dbReference type="ARBA" id="ARBA00022842"/>
    </source>
</evidence>
<evidence type="ECO:0000256" key="14">
    <source>
        <dbReference type="ARBA" id="ARBA00022840"/>
    </source>
</evidence>
<feature type="transmembrane region" description="Helical" evidence="22">
    <location>
        <begin position="103"/>
        <end position="124"/>
    </location>
</feature>
<dbReference type="GO" id="GO:0005524">
    <property type="term" value="F:ATP binding"/>
    <property type="evidence" value="ECO:0007669"/>
    <property type="project" value="UniProtKB-KW"/>
</dbReference>
<evidence type="ECO:0000256" key="9">
    <source>
        <dbReference type="ARBA" id="ARBA00022679"/>
    </source>
</evidence>
<evidence type="ECO:0000256" key="19">
    <source>
        <dbReference type="ARBA" id="ARBA00023209"/>
    </source>
</evidence>
<evidence type="ECO:0000256" key="20">
    <source>
        <dbReference type="ARBA" id="ARBA00023264"/>
    </source>
</evidence>
<sequence>MTEPAFDKSANTGFTHLVNATGFSLQGLKMAFKTESAFRQELAALCVVLPSGFWLTESLLLSLALFCACMLVLVVELLNSGIEAAVDRVGMEHHDLSKNAKDFGSAAAMISLIIAGSVWFYILYTAYLRLS</sequence>
<keyword evidence="9" id="KW-0808">Transferase</keyword>
<evidence type="ECO:0000256" key="8">
    <source>
        <dbReference type="ARBA" id="ARBA00022519"/>
    </source>
</evidence>
<keyword evidence="12" id="KW-0547">Nucleotide-binding</keyword>
<keyword evidence="16 22" id="KW-1133">Transmembrane helix</keyword>
<gene>
    <name evidence="23" type="ORF">METZ01_LOCUS289767</name>
</gene>
<keyword evidence="17" id="KW-0443">Lipid metabolism</keyword>
<keyword evidence="8" id="KW-0997">Cell inner membrane</keyword>
<evidence type="ECO:0000256" key="18">
    <source>
        <dbReference type="ARBA" id="ARBA00023136"/>
    </source>
</evidence>
<name>A0A382LKW2_9ZZZZ</name>
<dbReference type="EC" id="2.7.1.107" evidence="4"/>
<protein>
    <recommendedName>
        <fullName evidence="5">Diacylglycerol kinase</fullName>
        <ecNumber evidence="4">2.7.1.107</ecNumber>
    </recommendedName>
    <alternativeName>
        <fullName evidence="21">Diglyceride kinase</fullName>
    </alternativeName>
</protein>
<keyword evidence="7" id="KW-0444">Lipid biosynthesis</keyword>
<organism evidence="23">
    <name type="scientific">marine metagenome</name>
    <dbReference type="NCBI Taxonomy" id="408172"/>
    <lineage>
        <taxon>unclassified sequences</taxon>
        <taxon>metagenomes</taxon>
        <taxon>ecological metagenomes</taxon>
    </lineage>
</organism>
<evidence type="ECO:0000313" key="23">
    <source>
        <dbReference type="EMBL" id="SVC36913.1"/>
    </source>
</evidence>
<dbReference type="GO" id="GO:0004143">
    <property type="term" value="F:ATP-dependent diacylglycerol kinase activity"/>
    <property type="evidence" value="ECO:0007669"/>
    <property type="project" value="UniProtKB-EC"/>
</dbReference>
<accession>A0A382LKW2</accession>
<evidence type="ECO:0000256" key="3">
    <source>
        <dbReference type="ARBA" id="ARBA00005967"/>
    </source>
</evidence>
<dbReference type="InterPro" id="IPR033718">
    <property type="entry name" value="DAGK_prok"/>
</dbReference>
<evidence type="ECO:0000256" key="16">
    <source>
        <dbReference type="ARBA" id="ARBA00022989"/>
    </source>
</evidence>
<dbReference type="InterPro" id="IPR036945">
    <property type="entry name" value="DAGK_sf"/>
</dbReference>
<evidence type="ECO:0000256" key="10">
    <source>
        <dbReference type="ARBA" id="ARBA00022692"/>
    </source>
</evidence>
<keyword evidence="11" id="KW-0479">Metal-binding</keyword>
<dbReference type="EMBL" id="UINC01087498">
    <property type="protein sequence ID" value="SVC36913.1"/>
    <property type="molecule type" value="Genomic_DNA"/>
</dbReference>
<dbReference type="AlphaFoldDB" id="A0A382LKW2"/>
<reference evidence="23" key="1">
    <citation type="submission" date="2018-05" db="EMBL/GenBank/DDBJ databases">
        <authorList>
            <person name="Lanie J.A."/>
            <person name="Ng W.-L."/>
            <person name="Kazmierczak K.M."/>
            <person name="Andrzejewski T.M."/>
            <person name="Davidsen T.M."/>
            <person name="Wayne K.J."/>
            <person name="Tettelin H."/>
            <person name="Glass J.I."/>
            <person name="Rusch D."/>
            <person name="Podicherti R."/>
            <person name="Tsui H.-C.T."/>
            <person name="Winkler M.E."/>
        </authorList>
    </citation>
    <scope>NUCLEOTIDE SEQUENCE</scope>
</reference>
<keyword evidence="13" id="KW-0418">Kinase</keyword>
<proteinExistence type="inferred from homology"/>
<comment type="subcellular location">
    <subcellularLocation>
        <location evidence="2">Cell inner membrane</location>
        <topology evidence="2">Multi-pass membrane protein</topology>
    </subcellularLocation>
</comment>
<comment type="cofactor">
    <cofactor evidence="1">
        <name>Mg(2+)</name>
        <dbReference type="ChEBI" id="CHEBI:18420"/>
    </cofactor>
</comment>
<keyword evidence="6" id="KW-1003">Cell membrane</keyword>
<dbReference type="GO" id="GO:0006654">
    <property type="term" value="P:phosphatidic acid biosynthetic process"/>
    <property type="evidence" value="ECO:0007669"/>
    <property type="project" value="InterPro"/>
</dbReference>
<dbReference type="GO" id="GO:0046872">
    <property type="term" value="F:metal ion binding"/>
    <property type="evidence" value="ECO:0007669"/>
    <property type="project" value="UniProtKB-KW"/>
</dbReference>
<dbReference type="GO" id="GO:0005886">
    <property type="term" value="C:plasma membrane"/>
    <property type="evidence" value="ECO:0007669"/>
    <property type="project" value="UniProtKB-SubCell"/>
</dbReference>
<evidence type="ECO:0000256" key="17">
    <source>
        <dbReference type="ARBA" id="ARBA00023098"/>
    </source>
</evidence>
<keyword evidence="18 22" id="KW-0472">Membrane</keyword>
<dbReference type="PANTHER" id="PTHR34299:SF1">
    <property type="entry name" value="DIACYLGLYCEROL KINASE"/>
    <property type="match status" value="1"/>
</dbReference>
<dbReference type="Gene3D" id="1.10.287.3610">
    <property type="match status" value="1"/>
</dbReference>
<evidence type="ECO:0000256" key="22">
    <source>
        <dbReference type="SAM" id="Phobius"/>
    </source>
</evidence>
<dbReference type="PANTHER" id="PTHR34299">
    <property type="entry name" value="DIACYLGLYCEROL KINASE"/>
    <property type="match status" value="1"/>
</dbReference>